<evidence type="ECO:0000313" key="1">
    <source>
        <dbReference type="EMBL" id="OGG34751.1"/>
    </source>
</evidence>
<reference evidence="1 2" key="1">
    <citation type="journal article" date="2016" name="Nat. Commun.">
        <title>Thousands of microbial genomes shed light on interconnected biogeochemical processes in an aquifer system.</title>
        <authorList>
            <person name="Anantharaman K."/>
            <person name="Brown C.T."/>
            <person name="Hug L.A."/>
            <person name="Sharon I."/>
            <person name="Castelle C.J."/>
            <person name="Probst A.J."/>
            <person name="Thomas B.C."/>
            <person name="Singh A."/>
            <person name="Wilkins M.J."/>
            <person name="Karaoz U."/>
            <person name="Brodie E.L."/>
            <person name="Williams K.H."/>
            <person name="Hubbard S.S."/>
            <person name="Banfield J.F."/>
        </authorList>
    </citation>
    <scope>NUCLEOTIDE SEQUENCE [LARGE SCALE GENOMIC DNA]</scope>
</reference>
<dbReference type="STRING" id="1798401.A2363_03275"/>
<protein>
    <submittedName>
        <fullName evidence="1">Uncharacterized protein</fullName>
    </submittedName>
</protein>
<dbReference type="AlphaFoldDB" id="A0A1F6BCS4"/>
<name>A0A1F6BCS4_9BACT</name>
<dbReference type="Proteomes" id="UP000176186">
    <property type="component" value="Unassembled WGS sequence"/>
</dbReference>
<comment type="caution">
    <text evidence="1">The sequence shown here is derived from an EMBL/GenBank/DDBJ whole genome shotgun (WGS) entry which is preliminary data.</text>
</comment>
<evidence type="ECO:0000313" key="2">
    <source>
        <dbReference type="Proteomes" id="UP000176186"/>
    </source>
</evidence>
<gene>
    <name evidence="1" type="ORF">A2363_03275</name>
</gene>
<dbReference type="EMBL" id="MFKE01000023">
    <property type="protein sequence ID" value="OGG34751.1"/>
    <property type="molecule type" value="Genomic_DNA"/>
</dbReference>
<accession>A0A1F6BCS4</accession>
<sequence>MSEYKDFYKKIQFSLQDKYTPTDLIGLAAVMHENFPHVEYGGGRYKKLIIENPPQNISKPNEWQDLVQTIVFPEWDSFHPKTKQSEIIVRLVPTIWDIKKGVRVAGNGMNINIPGKGPECWIRVAFLDGNQDVASKELILFNIVHEIAEMDYWVKTSPDETKKHLQTVNEADLLANDLDQYHNLADEKIANGRAFRALQRKWPSEHIRSFVGSQQEIT</sequence>
<proteinExistence type="predicted"/>
<organism evidence="1 2">
    <name type="scientific">Candidatus Gottesmanbacteria bacterium RIFOXYB1_FULL_47_11</name>
    <dbReference type="NCBI Taxonomy" id="1798401"/>
    <lineage>
        <taxon>Bacteria</taxon>
        <taxon>Candidatus Gottesmaniibacteriota</taxon>
    </lineage>
</organism>